<comment type="subcellular location">
    <subcellularLocation>
        <location evidence="1">Membrane</location>
        <topology evidence="1">Multi-pass membrane protein</topology>
    </subcellularLocation>
</comment>
<dbReference type="Gene3D" id="6.10.110.10">
    <property type="match status" value="1"/>
</dbReference>
<comment type="caution">
    <text evidence="6">The sequence shown here is derived from an EMBL/GenBank/DDBJ whole genome shotgun (WGS) entry which is preliminary data.</text>
</comment>
<sequence length="120" mass="11684">MDGENNNGFIKKVSGKVVQFSKEHPVIASTLVIGGVCFGGAPLLVSYVGFTSGGIAAGSAAASIASALGSGSAIVATAQSIGATGTLLVASKTSVIAAISSCVGGNIVGKKIEKKFDVPK</sequence>
<evidence type="ECO:0000256" key="2">
    <source>
        <dbReference type="ARBA" id="ARBA00007262"/>
    </source>
</evidence>
<dbReference type="RefSeq" id="XP_643154.1">
    <property type="nucleotide sequence ID" value="XM_638062.1"/>
</dbReference>
<keyword evidence="5" id="KW-0472">Membrane</keyword>
<keyword evidence="4" id="KW-1133">Transmembrane helix</keyword>
<keyword evidence="3" id="KW-0812">Transmembrane</keyword>
<dbReference type="HOGENOM" id="CLU_2054090_0_0_1"/>
<protein>
    <submittedName>
        <fullName evidence="6">Uncharacterized protein</fullName>
    </submittedName>
</protein>
<dbReference type="GO" id="GO:0016020">
    <property type="term" value="C:membrane"/>
    <property type="evidence" value="ECO:0007669"/>
    <property type="project" value="UniProtKB-SubCell"/>
</dbReference>
<dbReference type="Proteomes" id="UP000002195">
    <property type="component" value="Unassembled WGS sequence"/>
</dbReference>
<dbReference type="InterPro" id="IPR009311">
    <property type="entry name" value="IFI6/IFI27-like"/>
</dbReference>
<evidence type="ECO:0000256" key="5">
    <source>
        <dbReference type="ARBA" id="ARBA00023136"/>
    </source>
</evidence>
<dbReference type="GeneID" id="8620561"/>
<reference evidence="6 7" key="1">
    <citation type="journal article" date="2005" name="Nature">
        <title>The genome of the social amoeba Dictyostelium discoideum.</title>
        <authorList>
            <consortium name="The Dictyostelium discoideum Sequencing Consortium"/>
            <person name="Eichinger L."/>
            <person name="Pachebat J.A."/>
            <person name="Glockner G."/>
            <person name="Rajandream M.A."/>
            <person name="Sucgang R."/>
            <person name="Berriman M."/>
            <person name="Song J."/>
            <person name="Olsen R."/>
            <person name="Szafranski K."/>
            <person name="Xu Q."/>
            <person name="Tunggal B."/>
            <person name="Kummerfeld S."/>
            <person name="Madera M."/>
            <person name="Konfortov B.A."/>
            <person name="Rivero F."/>
            <person name="Bankier A.T."/>
            <person name="Lehmann R."/>
            <person name="Hamlin N."/>
            <person name="Davies R."/>
            <person name="Gaudet P."/>
            <person name="Fey P."/>
            <person name="Pilcher K."/>
            <person name="Chen G."/>
            <person name="Saunders D."/>
            <person name="Sodergren E."/>
            <person name="Davis P."/>
            <person name="Kerhornou A."/>
            <person name="Nie X."/>
            <person name="Hall N."/>
            <person name="Anjard C."/>
            <person name="Hemphill L."/>
            <person name="Bason N."/>
            <person name="Farbrother P."/>
            <person name="Desany B."/>
            <person name="Just E."/>
            <person name="Morio T."/>
            <person name="Rost R."/>
            <person name="Churcher C."/>
            <person name="Cooper J."/>
            <person name="Haydock S."/>
            <person name="van Driessche N."/>
            <person name="Cronin A."/>
            <person name="Goodhead I."/>
            <person name="Muzny D."/>
            <person name="Mourier T."/>
            <person name="Pain A."/>
            <person name="Lu M."/>
            <person name="Harper D."/>
            <person name="Lindsay R."/>
            <person name="Hauser H."/>
            <person name="James K."/>
            <person name="Quiles M."/>
            <person name="Madan Babu M."/>
            <person name="Saito T."/>
            <person name="Buchrieser C."/>
            <person name="Wardroper A."/>
            <person name="Felder M."/>
            <person name="Thangavelu M."/>
            <person name="Johnson D."/>
            <person name="Knights A."/>
            <person name="Loulseged H."/>
            <person name="Mungall K."/>
            <person name="Oliver K."/>
            <person name="Price C."/>
            <person name="Quail M.A."/>
            <person name="Urushihara H."/>
            <person name="Hernandez J."/>
            <person name="Rabbinowitsch E."/>
            <person name="Steffen D."/>
            <person name="Sanders M."/>
            <person name="Ma J."/>
            <person name="Kohara Y."/>
            <person name="Sharp S."/>
            <person name="Simmonds M."/>
            <person name="Spiegler S."/>
            <person name="Tivey A."/>
            <person name="Sugano S."/>
            <person name="White B."/>
            <person name="Walker D."/>
            <person name="Woodward J."/>
            <person name="Winckler T."/>
            <person name="Tanaka Y."/>
            <person name="Shaulsky G."/>
            <person name="Schleicher M."/>
            <person name="Weinstock G."/>
            <person name="Rosenthal A."/>
            <person name="Cox E.C."/>
            <person name="Chisholm R.L."/>
            <person name="Gibbs R."/>
            <person name="Loomis W.F."/>
            <person name="Platzer M."/>
            <person name="Kay R.R."/>
            <person name="Williams J."/>
            <person name="Dear P.H."/>
            <person name="Noegel A.A."/>
            <person name="Barrell B."/>
            <person name="Kuspa A."/>
        </authorList>
    </citation>
    <scope>NUCLEOTIDE SEQUENCE [LARGE SCALE GENOMIC DNA]</scope>
    <source>
        <strain evidence="6 7">AX4</strain>
    </source>
</reference>
<dbReference type="FunCoup" id="Q551I0">
    <property type="interactions" value="1"/>
</dbReference>
<evidence type="ECO:0000256" key="4">
    <source>
        <dbReference type="ARBA" id="ARBA00022989"/>
    </source>
</evidence>
<dbReference type="Reactome" id="R-DDI-9909505">
    <property type="pathway name" value="Modulation of host responses by IFN-stimulated genes"/>
</dbReference>
<accession>Q551I0</accession>
<dbReference type="InParanoid" id="Q551I0"/>
<dbReference type="dictyBase" id="DDB_G0276513"/>
<dbReference type="PaxDb" id="44689-DDB0203873"/>
<evidence type="ECO:0000313" key="6">
    <source>
        <dbReference type="EMBL" id="EAL69210.1"/>
    </source>
</evidence>
<gene>
    <name evidence="6" type="ORF">DDB_G0276513</name>
</gene>
<dbReference type="AlphaFoldDB" id="Q551I0"/>
<evidence type="ECO:0000313" key="7">
    <source>
        <dbReference type="Proteomes" id="UP000002195"/>
    </source>
</evidence>
<dbReference type="Pfam" id="PF06140">
    <property type="entry name" value="Ifi-6-16"/>
    <property type="match status" value="1"/>
</dbReference>
<dbReference type="KEGG" id="ddi:DDB_G0276513"/>
<comment type="similarity">
    <text evidence="2">Belongs to the IFI6/IFI27 family.</text>
</comment>
<dbReference type="VEuPathDB" id="AmoebaDB:DDB_G0276513"/>
<evidence type="ECO:0000256" key="3">
    <source>
        <dbReference type="ARBA" id="ARBA00022692"/>
    </source>
</evidence>
<evidence type="ECO:0000256" key="1">
    <source>
        <dbReference type="ARBA" id="ARBA00004141"/>
    </source>
</evidence>
<keyword evidence="7" id="KW-1185">Reference proteome</keyword>
<organism evidence="6 7">
    <name type="scientific">Dictyostelium discoideum</name>
    <name type="common">Social amoeba</name>
    <dbReference type="NCBI Taxonomy" id="44689"/>
    <lineage>
        <taxon>Eukaryota</taxon>
        <taxon>Amoebozoa</taxon>
        <taxon>Evosea</taxon>
        <taxon>Eumycetozoa</taxon>
        <taxon>Dictyostelia</taxon>
        <taxon>Dictyosteliales</taxon>
        <taxon>Dictyosteliaceae</taxon>
        <taxon>Dictyostelium</taxon>
    </lineage>
</organism>
<proteinExistence type="inferred from homology"/>
<dbReference type="InterPro" id="IPR038213">
    <property type="entry name" value="IFI6/IFI27-like_sf"/>
</dbReference>
<dbReference type="EMBL" id="AAFI02000015">
    <property type="protein sequence ID" value="EAL69210.1"/>
    <property type="molecule type" value="Genomic_DNA"/>
</dbReference>
<name>Q551I0_DICDI</name>